<evidence type="ECO:0000259" key="3">
    <source>
        <dbReference type="Pfam" id="PF02517"/>
    </source>
</evidence>
<dbReference type="EMBL" id="JASNFN010000045">
    <property type="protein sequence ID" value="MDP5185357.1"/>
    <property type="molecule type" value="Genomic_DNA"/>
</dbReference>
<organism evidence="4 5">
    <name type="scientific">Blastococcus carthaginiensis</name>
    <dbReference type="NCBI Taxonomy" id="3050034"/>
    <lineage>
        <taxon>Bacteria</taxon>
        <taxon>Bacillati</taxon>
        <taxon>Actinomycetota</taxon>
        <taxon>Actinomycetes</taxon>
        <taxon>Geodermatophilales</taxon>
        <taxon>Geodermatophilaceae</taxon>
        <taxon>Blastococcus</taxon>
    </lineage>
</organism>
<comment type="caution">
    <text evidence="4">The sequence shown here is derived from an EMBL/GenBank/DDBJ whole genome shotgun (WGS) entry which is preliminary data.</text>
</comment>
<keyword evidence="5" id="KW-1185">Reference proteome</keyword>
<evidence type="ECO:0000256" key="2">
    <source>
        <dbReference type="SAM" id="Phobius"/>
    </source>
</evidence>
<feature type="compositionally biased region" description="Low complexity" evidence="1">
    <location>
        <begin position="260"/>
        <end position="274"/>
    </location>
</feature>
<accession>A0ABT9IIF5</accession>
<dbReference type="RefSeq" id="WP_306001868.1">
    <property type="nucleotide sequence ID" value="NZ_JASNFN010000045.1"/>
</dbReference>
<protein>
    <submittedName>
        <fullName evidence="4">Type II CAAX endopeptidase family protein</fullName>
    </submittedName>
</protein>
<dbReference type="Pfam" id="PF02517">
    <property type="entry name" value="Rce1-like"/>
    <property type="match status" value="1"/>
</dbReference>
<evidence type="ECO:0000313" key="4">
    <source>
        <dbReference type="EMBL" id="MDP5185357.1"/>
    </source>
</evidence>
<feature type="transmembrane region" description="Helical" evidence="2">
    <location>
        <begin position="67"/>
        <end position="84"/>
    </location>
</feature>
<feature type="domain" description="CAAX prenyl protease 2/Lysostaphin resistance protein A-like" evidence="3">
    <location>
        <begin position="146"/>
        <end position="231"/>
    </location>
</feature>
<proteinExistence type="predicted"/>
<sequence>MNHRRAVRALRARVRRAAGPLLRSVPRDHWESDAAFRRRRRVTGAVAVTGASLLGASLSTPPGSPRFYGLTLGVAGTWVVGGLASGPLHLGRMFGPGDSLRRPVLTPVASGVGAFGAFYAAALVARRIPVLERAIGSVLRYADQGSTPLVATTTLANGIAEEVFFRGALYAAAGTRRPALVSTAVYGLATTATRNPALVLASVPMGLLFAQQRRITGGIQAPVLTHVVWSALMLRYLPPLFADRLAEERSPSSGEGGRRSGPAPVRPAAVPSRGCPTSSHP</sequence>
<keyword evidence="2" id="KW-0472">Membrane</keyword>
<keyword evidence="2" id="KW-0812">Transmembrane</keyword>
<reference evidence="5" key="1">
    <citation type="submission" date="2023-05" db="EMBL/GenBank/DDBJ databases">
        <title>Draft genome of Pseudofrankia sp. BMG5.37.</title>
        <authorList>
            <person name="Gtari M."/>
            <person name="Ghodhbane F."/>
            <person name="Sbissi I."/>
        </authorList>
    </citation>
    <scope>NUCLEOTIDE SEQUENCE [LARGE SCALE GENOMIC DNA]</scope>
    <source>
        <strain evidence="5">BMG 814</strain>
    </source>
</reference>
<dbReference type="InterPro" id="IPR003675">
    <property type="entry name" value="Rce1/LyrA-like_dom"/>
</dbReference>
<keyword evidence="2" id="KW-1133">Transmembrane helix</keyword>
<feature type="region of interest" description="Disordered" evidence="1">
    <location>
        <begin position="247"/>
        <end position="281"/>
    </location>
</feature>
<name>A0ABT9IIF5_9ACTN</name>
<gene>
    <name evidence="4" type="ORF">QOZ88_22215</name>
</gene>
<evidence type="ECO:0000256" key="1">
    <source>
        <dbReference type="SAM" id="MobiDB-lite"/>
    </source>
</evidence>
<dbReference type="Proteomes" id="UP001233673">
    <property type="component" value="Unassembled WGS sequence"/>
</dbReference>
<feature type="transmembrane region" description="Helical" evidence="2">
    <location>
        <begin position="104"/>
        <end position="125"/>
    </location>
</feature>
<evidence type="ECO:0000313" key="5">
    <source>
        <dbReference type="Proteomes" id="UP001233673"/>
    </source>
</evidence>